<protein>
    <submittedName>
        <fullName evidence="1">Uncharacterized protein</fullName>
    </submittedName>
</protein>
<comment type="caution">
    <text evidence="1">The sequence shown here is derived from an EMBL/GenBank/DDBJ whole genome shotgun (WGS) entry which is preliminary data.</text>
</comment>
<dbReference type="RefSeq" id="WP_212947176.1">
    <property type="nucleotide sequence ID" value="NZ_BORI01000002.1"/>
</dbReference>
<proteinExistence type="predicted"/>
<organism evidence="1 2">
    <name type="scientific">Siminovitchia terrae</name>
    <name type="common">Bacillus terrae</name>
    <dbReference type="NCBI Taxonomy" id="1914933"/>
    <lineage>
        <taxon>Bacteria</taxon>
        <taxon>Bacillati</taxon>
        <taxon>Bacillota</taxon>
        <taxon>Bacilli</taxon>
        <taxon>Bacillales</taxon>
        <taxon>Bacillaceae</taxon>
        <taxon>Siminovitchia</taxon>
    </lineage>
</organism>
<name>A0ABQ4KW94_SIMTE</name>
<keyword evidence="2" id="KW-1185">Reference proteome</keyword>
<gene>
    <name evidence="1" type="ORF">J6TS1_21440</name>
</gene>
<evidence type="ECO:0000313" key="2">
    <source>
        <dbReference type="Proteomes" id="UP000680670"/>
    </source>
</evidence>
<dbReference type="Proteomes" id="UP000680670">
    <property type="component" value="Unassembled WGS sequence"/>
</dbReference>
<reference evidence="1 2" key="1">
    <citation type="submission" date="2021-03" db="EMBL/GenBank/DDBJ databases">
        <title>Antimicrobial resistance genes in bacteria isolated from Japanese honey, and their potential for conferring macrolide and lincosamide resistance in the American foulbrood pathogen Paenibacillus larvae.</title>
        <authorList>
            <person name="Okamoto M."/>
            <person name="Kumagai M."/>
            <person name="Kanamori H."/>
            <person name="Takamatsu D."/>
        </authorList>
    </citation>
    <scope>NUCLEOTIDE SEQUENCE [LARGE SCALE GENOMIC DNA]</scope>
    <source>
        <strain evidence="1 2">J6TS1</strain>
    </source>
</reference>
<dbReference type="EMBL" id="BORJ01000005">
    <property type="protein sequence ID" value="GIN96274.1"/>
    <property type="molecule type" value="Genomic_DNA"/>
</dbReference>
<evidence type="ECO:0000313" key="1">
    <source>
        <dbReference type="EMBL" id="GIN96274.1"/>
    </source>
</evidence>
<sequence length="48" mass="5895">MLGKNYGCEQYELEVQRMIYEGGAIFQEYFLKEKEIKKTEKNMKDRRK</sequence>
<accession>A0ABQ4KW94</accession>